<keyword evidence="4" id="KW-0378">Hydrolase</keyword>
<organism evidence="8 9">
    <name type="scientific">Aciduricibacillus chroicocephali</name>
    <dbReference type="NCBI Taxonomy" id="3054939"/>
    <lineage>
        <taxon>Bacteria</taxon>
        <taxon>Bacillati</taxon>
        <taxon>Bacillota</taxon>
        <taxon>Bacilli</taxon>
        <taxon>Bacillales</taxon>
        <taxon>Bacillaceae</taxon>
        <taxon>Aciduricibacillus</taxon>
    </lineage>
</organism>
<dbReference type="SUPFAM" id="SSF52317">
    <property type="entry name" value="Class I glutamine amidotransferase-like"/>
    <property type="match status" value="1"/>
</dbReference>
<feature type="domain" description="LD-carboxypeptidase C-terminal" evidence="7">
    <location>
        <begin position="176"/>
        <end position="291"/>
    </location>
</feature>
<dbReference type="InterPro" id="IPR027478">
    <property type="entry name" value="LdcA_N"/>
</dbReference>
<evidence type="ECO:0000259" key="7">
    <source>
        <dbReference type="Pfam" id="PF17676"/>
    </source>
</evidence>
<dbReference type="InterPro" id="IPR040921">
    <property type="entry name" value="Peptidase_S66C"/>
</dbReference>
<name>A0ABY9KTW7_9BACI</name>
<sequence length="306" mass="33025">MLAERLKPGDHVGVVALAGPPCPEELERGICLLKSLGLQVETGRHIYEVAGYLAGTDDARLADFHTMVADPRIRAVFFARGGYGSGRIAPLIDYRLIRKHPKIYWGYSDMTYLLSAIRQLSGLAVFHGPMIASDLGRSEHPLEVLTSFHQLFVPRPTVIEHSEGNPLYILAGGEAEGELVGGNLSVIASMLGTPFELDTTNKIILLEDVNEPPYKIDSMLQQMTYAGKFAEAAGVVLGDFANAEPTGSGPSFTAEEVFNEYFGCLPIPVMKGVPIGHCEPNQPVPLGVKAILSASRRKLEIAPGVC</sequence>
<evidence type="ECO:0000259" key="6">
    <source>
        <dbReference type="Pfam" id="PF02016"/>
    </source>
</evidence>
<dbReference type="InterPro" id="IPR003507">
    <property type="entry name" value="S66_fam"/>
</dbReference>
<evidence type="ECO:0000313" key="8">
    <source>
        <dbReference type="EMBL" id="WLV24177.1"/>
    </source>
</evidence>
<evidence type="ECO:0000256" key="3">
    <source>
        <dbReference type="ARBA" id="ARBA00022670"/>
    </source>
</evidence>
<comment type="similarity">
    <text evidence="1">Belongs to the peptidase S66 family.</text>
</comment>
<dbReference type="InterPro" id="IPR027461">
    <property type="entry name" value="Carboxypeptidase_A_C_sf"/>
</dbReference>
<dbReference type="PANTHER" id="PTHR30237:SF2">
    <property type="entry name" value="MUREIN TETRAPEPTIDE CARBOXYPEPTIDASE"/>
    <property type="match status" value="1"/>
</dbReference>
<gene>
    <name evidence="8" type="ORF">QR721_11105</name>
</gene>
<proteinExistence type="inferred from homology"/>
<dbReference type="Gene3D" id="3.40.50.10740">
    <property type="entry name" value="Class I glutamine amidotransferase-like"/>
    <property type="match status" value="1"/>
</dbReference>
<dbReference type="Gene3D" id="3.50.30.60">
    <property type="entry name" value="LD-carboxypeptidase A C-terminal domain-like"/>
    <property type="match status" value="1"/>
</dbReference>
<dbReference type="CDD" id="cd07025">
    <property type="entry name" value="Peptidase_S66"/>
    <property type="match status" value="1"/>
</dbReference>
<keyword evidence="3" id="KW-0645">Protease</keyword>
<keyword evidence="5" id="KW-0720">Serine protease</keyword>
<evidence type="ECO:0000313" key="9">
    <source>
        <dbReference type="Proteomes" id="UP001180087"/>
    </source>
</evidence>
<dbReference type="SUPFAM" id="SSF141986">
    <property type="entry name" value="LD-carboxypeptidase A C-terminal domain-like"/>
    <property type="match status" value="1"/>
</dbReference>
<dbReference type="PANTHER" id="PTHR30237">
    <property type="entry name" value="MURAMOYLTETRAPEPTIDE CARBOXYPEPTIDASE"/>
    <property type="match status" value="1"/>
</dbReference>
<evidence type="ECO:0000256" key="1">
    <source>
        <dbReference type="ARBA" id="ARBA00010233"/>
    </source>
</evidence>
<dbReference type="Pfam" id="PF02016">
    <property type="entry name" value="Peptidase_S66"/>
    <property type="match status" value="1"/>
</dbReference>
<dbReference type="InterPro" id="IPR040449">
    <property type="entry name" value="Peptidase_S66_N"/>
</dbReference>
<dbReference type="Pfam" id="PF17676">
    <property type="entry name" value="Peptidase_S66C"/>
    <property type="match status" value="1"/>
</dbReference>
<protein>
    <submittedName>
        <fullName evidence="8">LD-carboxypeptidase</fullName>
    </submittedName>
</protein>
<evidence type="ECO:0000256" key="2">
    <source>
        <dbReference type="ARBA" id="ARBA00022645"/>
    </source>
</evidence>
<keyword evidence="2" id="KW-0121">Carboxypeptidase</keyword>
<dbReference type="RefSeq" id="WP_348026936.1">
    <property type="nucleotide sequence ID" value="NZ_CP129113.1"/>
</dbReference>
<dbReference type="PIRSF" id="PIRSF028757">
    <property type="entry name" value="LD-carboxypeptidase"/>
    <property type="match status" value="1"/>
</dbReference>
<dbReference type="EMBL" id="CP129113">
    <property type="protein sequence ID" value="WLV24177.1"/>
    <property type="molecule type" value="Genomic_DNA"/>
</dbReference>
<feature type="domain" description="LD-carboxypeptidase N-terminal" evidence="6">
    <location>
        <begin position="12"/>
        <end position="128"/>
    </location>
</feature>
<dbReference type="Proteomes" id="UP001180087">
    <property type="component" value="Chromosome"/>
</dbReference>
<accession>A0ABY9KTW7</accession>
<dbReference type="InterPro" id="IPR029062">
    <property type="entry name" value="Class_I_gatase-like"/>
</dbReference>
<evidence type="ECO:0000256" key="5">
    <source>
        <dbReference type="ARBA" id="ARBA00022825"/>
    </source>
</evidence>
<reference evidence="8" key="1">
    <citation type="submission" date="2023-06" db="EMBL/GenBank/DDBJ databases">
        <title>A Treasure from Seagulls: Isolation and Description of Aciduricobacillus qingdaonensis gen. nov., sp. nov., a Rare Obligately Uric Acid-utilizing Member in the Family Bacillaceae.</title>
        <authorList>
            <person name="Liu W."/>
            <person name="Wang B."/>
        </authorList>
    </citation>
    <scope>NUCLEOTIDE SEQUENCE</scope>
    <source>
        <strain evidence="8">44XB</strain>
    </source>
</reference>
<evidence type="ECO:0000256" key="4">
    <source>
        <dbReference type="ARBA" id="ARBA00022801"/>
    </source>
</evidence>
<keyword evidence="9" id="KW-1185">Reference proteome</keyword>